<gene>
    <name evidence="7" type="ORF">WB794_07255</name>
</gene>
<dbReference type="EMBL" id="JBBDHC010000008">
    <property type="protein sequence ID" value="MEJ1249468.1"/>
    <property type="molecule type" value="Genomic_DNA"/>
</dbReference>
<evidence type="ECO:0000256" key="3">
    <source>
        <dbReference type="ARBA" id="ARBA00022989"/>
    </source>
</evidence>
<dbReference type="AlphaFoldDB" id="A0AAW9R5W0"/>
<keyword evidence="8" id="KW-1185">Reference proteome</keyword>
<dbReference type="RefSeq" id="WP_337335183.1">
    <property type="nucleotide sequence ID" value="NZ_JBBDHC010000008.1"/>
</dbReference>
<evidence type="ECO:0000256" key="2">
    <source>
        <dbReference type="ARBA" id="ARBA00022692"/>
    </source>
</evidence>
<proteinExistence type="predicted"/>
<feature type="transmembrane region" description="Helical" evidence="5">
    <location>
        <begin position="44"/>
        <end position="65"/>
    </location>
</feature>
<reference evidence="7 8" key="1">
    <citation type="journal article" date="2016" name="Antonie Van Leeuwenhoek">
        <title>Denitratimonas tolerans gen. nov., sp. nov., a denitrifying bacterium isolated from a bioreactor for tannery wastewater treatment.</title>
        <authorList>
            <person name="Han S.I."/>
            <person name="Kim J.O."/>
            <person name="Lee Y.R."/>
            <person name="Ekpeghere K.I."/>
            <person name="Koh S.C."/>
            <person name="Whang K.S."/>
        </authorList>
    </citation>
    <scope>NUCLEOTIDE SEQUENCE [LARGE SCALE GENOMIC DNA]</scope>
    <source>
        <strain evidence="7 8">KACC 17565</strain>
    </source>
</reference>
<evidence type="ECO:0000256" key="1">
    <source>
        <dbReference type="ARBA" id="ARBA00022475"/>
    </source>
</evidence>
<protein>
    <submittedName>
        <fullName evidence="7">LapA family protein</fullName>
    </submittedName>
</protein>
<dbReference type="Proteomes" id="UP001364472">
    <property type="component" value="Unassembled WGS sequence"/>
</dbReference>
<keyword evidence="3 5" id="KW-1133">Transmembrane helix</keyword>
<evidence type="ECO:0000256" key="5">
    <source>
        <dbReference type="SAM" id="Phobius"/>
    </source>
</evidence>
<dbReference type="GO" id="GO:0005886">
    <property type="term" value="C:plasma membrane"/>
    <property type="evidence" value="ECO:0007669"/>
    <property type="project" value="InterPro"/>
</dbReference>
<dbReference type="Pfam" id="PF06305">
    <property type="entry name" value="LapA_dom"/>
    <property type="match status" value="1"/>
</dbReference>
<keyword evidence="2 5" id="KW-0812">Transmembrane</keyword>
<organism evidence="7 8">
    <name type="scientific">Denitratimonas tolerans</name>
    <dbReference type="NCBI Taxonomy" id="1338420"/>
    <lineage>
        <taxon>Bacteria</taxon>
        <taxon>Pseudomonadati</taxon>
        <taxon>Pseudomonadota</taxon>
        <taxon>Gammaproteobacteria</taxon>
        <taxon>Lysobacterales</taxon>
        <taxon>Lysobacteraceae</taxon>
        <taxon>Denitratimonas</taxon>
    </lineage>
</organism>
<sequence>MRLLSLILAAAFLLAGIVFGALNPIDVVLDFYSWQVEVPLGVALIGACLGGALIAALVLWVAVIWPQQRRIRAFGRDRRGTTALAPSTPTAFPEDP</sequence>
<keyword evidence="1" id="KW-1003">Cell membrane</keyword>
<keyword evidence="4 5" id="KW-0472">Membrane</keyword>
<accession>A0AAW9R5W0</accession>
<dbReference type="InterPro" id="IPR010445">
    <property type="entry name" value="LapA_dom"/>
</dbReference>
<evidence type="ECO:0000313" key="7">
    <source>
        <dbReference type="EMBL" id="MEJ1249468.1"/>
    </source>
</evidence>
<name>A0AAW9R5W0_9GAMM</name>
<feature type="domain" description="Lipopolysaccharide assembly protein A" evidence="6">
    <location>
        <begin position="23"/>
        <end position="72"/>
    </location>
</feature>
<evidence type="ECO:0000256" key="4">
    <source>
        <dbReference type="ARBA" id="ARBA00023136"/>
    </source>
</evidence>
<evidence type="ECO:0000313" key="8">
    <source>
        <dbReference type="Proteomes" id="UP001364472"/>
    </source>
</evidence>
<evidence type="ECO:0000259" key="6">
    <source>
        <dbReference type="Pfam" id="PF06305"/>
    </source>
</evidence>
<comment type="caution">
    <text evidence="7">The sequence shown here is derived from an EMBL/GenBank/DDBJ whole genome shotgun (WGS) entry which is preliminary data.</text>
</comment>